<dbReference type="InterPro" id="IPR028883">
    <property type="entry name" value="tRNA_aden_deaminase"/>
</dbReference>
<keyword evidence="1 6" id="KW-0819">tRNA processing</keyword>
<feature type="domain" description="CMP/dCMP-type deaminase" evidence="7">
    <location>
        <begin position="9"/>
        <end position="119"/>
    </location>
</feature>
<dbReference type="CDD" id="cd01285">
    <property type="entry name" value="nucleoside_deaminase"/>
    <property type="match status" value="1"/>
</dbReference>
<dbReference type="PATRIC" id="fig|400092.3.peg.837"/>
<evidence type="ECO:0000256" key="3">
    <source>
        <dbReference type="ARBA" id="ARBA00022801"/>
    </source>
</evidence>
<keyword evidence="9" id="KW-1185">Reference proteome</keyword>
<feature type="active site" description="Proton donor" evidence="6">
    <location>
        <position position="62"/>
    </location>
</feature>
<dbReference type="Proteomes" id="UP000033109">
    <property type="component" value="Chromosome"/>
</dbReference>
<evidence type="ECO:0000313" key="9">
    <source>
        <dbReference type="Proteomes" id="UP000033109"/>
    </source>
</evidence>
<proteinExistence type="inferred from homology"/>
<dbReference type="InterPro" id="IPR016193">
    <property type="entry name" value="Cytidine_deaminase-like"/>
</dbReference>
<dbReference type="AlphaFoldDB" id="A0A0E3ZDG4"/>
<comment type="catalytic activity">
    <reaction evidence="5 6">
        <text>adenosine(34) in tRNA + H2O + H(+) = inosine(34) in tRNA + NH4(+)</text>
        <dbReference type="Rhea" id="RHEA:43168"/>
        <dbReference type="Rhea" id="RHEA-COMP:10373"/>
        <dbReference type="Rhea" id="RHEA-COMP:10374"/>
        <dbReference type="ChEBI" id="CHEBI:15377"/>
        <dbReference type="ChEBI" id="CHEBI:15378"/>
        <dbReference type="ChEBI" id="CHEBI:28938"/>
        <dbReference type="ChEBI" id="CHEBI:74411"/>
        <dbReference type="ChEBI" id="CHEBI:82852"/>
        <dbReference type="EC" id="3.5.4.33"/>
    </reaction>
</comment>
<dbReference type="PROSITE" id="PS51747">
    <property type="entry name" value="CYT_DCMP_DEAMINASES_2"/>
    <property type="match status" value="1"/>
</dbReference>
<name>A0A0E3ZDG4_9BACT</name>
<comment type="similarity">
    <text evidence="6">Belongs to the cytidine and deoxycytidylate deaminase family.</text>
</comment>
<dbReference type="GO" id="GO:0008270">
    <property type="term" value="F:zinc ion binding"/>
    <property type="evidence" value="ECO:0007669"/>
    <property type="project" value="UniProtKB-UniRule"/>
</dbReference>
<feature type="binding site" evidence="6">
    <location>
        <position position="90"/>
    </location>
    <ligand>
        <name>Zn(2+)</name>
        <dbReference type="ChEBI" id="CHEBI:29105"/>
        <note>catalytic</note>
    </ligand>
</feature>
<accession>A0A0E3ZDG4</accession>
<keyword evidence="4 6" id="KW-0862">Zinc</keyword>
<evidence type="ECO:0000256" key="4">
    <source>
        <dbReference type="ARBA" id="ARBA00022833"/>
    </source>
</evidence>
<gene>
    <name evidence="6" type="primary">tadA</name>
    <name evidence="8" type="ORF">PKOR_03715</name>
</gene>
<comment type="subunit">
    <text evidence="6">Homodimer.</text>
</comment>
<evidence type="ECO:0000313" key="8">
    <source>
        <dbReference type="EMBL" id="AKD02394.1"/>
    </source>
</evidence>
<evidence type="ECO:0000256" key="5">
    <source>
        <dbReference type="ARBA" id="ARBA00048045"/>
    </source>
</evidence>
<comment type="cofactor">
    <cofactor evidence="6">
        <name>Zn(2+)</name>
        <dbReference type="ChEBI" id="CHEBI:29105"/>
    </cofactor>
    <text evidence="6">Binds 1 zinc ion per subunit.</text>
</comment>
<dbReference type="PANTHER" id="PTHR11079:SF202">
    <property type="entry name" value="TRNA-SPECIFIC ADENOSINE DEAMINASE"/>
    <property type="match status" value="1"/>
</dbReference>
<sequence length="151" mass="16932">MATDFLSIHSDEYFMEQAYRQAQYAYEEGEIPIGAVVVANKRIIAKAYNQTEKLNDVTAHAEMLALTAAAEYLGNKYLHDCTLYVTVEPCVMCAGASYWAQLKRVVFGTSEPKRGYRRVGNLLHPKTEMVSGIMAQECADLMASFFATKRN</sequence>
<dbReference type="GO" id="GO:0002100">
    <property type="term" value="P:tRNA wobble adenosine to inosine editing"/>
    <property type="evidence" value="ECO:0007669"/>
    <property type="project" value="UniProtKB-UniRule"/>
</dbReference>
<dbReference type="KEGG" id="pko:PKOR_03715"/>
<dbReference type="EC" id="3.5.4.33" evidence="6"/>
<dbReference type="SUPFAM" id="SSF53927">
    <property type="entry name" value="Cytidine deaminase-like"/>
    <property type="match status" value="1"/>
</dbReference>
<dbReference type="RefSeq" id="WP_235337219.1">
    <property type="nucleotide sequence ID" value="NZ_CBCSCY010000012.1"/>
</dbReference>
<dbReference type="HOGENOM" id="CLU_025810_3_2_10"/>
<dbReference type="GO" id="GO:0052717">
    <property type="term" value="F:tRNA-specific adenosine-34 deaminase activity"/>
    <property type="evidence" value="ECO:0007669"/>
    <property type="project" value="UniProtKB-UniRule"/>
</dbReference>
<dbReference type="InterPro" id="IPR002125">
    <property type="entry name" value="CMP_dCMP_dom"/>
</dbReference>
<evidence type="ECO:0000256" key="6">
    <source>
        <dbReference type="HAMAP-Rule" id="MF_00972"/>
    </source>
</evidence>
<protein>
    <recommendedName>
        <fullName evidence="6">tRNA-specific adenosine deaminase</fullName>
        <ecNumber evidence="6">3.5.4.33</ecNumber>
    </recommendedName>
</protein>
<dbReference type="Gene3D" id="3.40.140.10">
    <property type="entry name" value="Cytidine Deaminase, domain 2"/>
    <property type="match status" value="1"/>
</dbReference>
<dbReference type="HAMAP" id="MF_00972">
    <property type="entry name" value="tRNA_aden_deaminase"/>
    <property type="match status" value="1"/>
</dbReference>
<comment type="function">
    <text evidence="6">Catalyzes the deamination of adenosine to inosine at the wobble position 34 of tRNA(Arg2).</text>
</comment>
<reference evidence="8 9" key="1">
    <citation type="journal article" date="2015" name="Sci. Rep.">
        <title>Unraveling adaptation of Pontibacter korlensis to radiation and infertility in desert through complete genome and comparative transcriptomic analysis.</title>
        <authorList>
            <person name="Dai J."/>
            <person name="Dai W."/>
            <person name="Qiu C."/>
            <person name="Yang Z."/>
            <person name="Zhang Y."/>
            <person name="Zhou M."/>
            <person name="Zhang L."/>
            <person name="Fang C."/>
            <person name="Gao Q."/>
            <person name="Yang Q."/>
            <person name="Li X."/>
            <person name="Wang Z."/>
            <person name="Wang Z."/>
            <person name="Jia Z."/>
            <person name="Chen X."/>
        </authorList>
    </citation>
    <scope>NUCLEOTIDE SEQUENCE [LARGE SCALE GENOMIC DNA]</scope>
    <source>
        <strain evidence="8 9">X14-1T</strain>
    </source>
</reference>
<feature type="binding site" evidence="6">
    <location>
        <position position="93"/>
    </location>
    <ligand>
        <name>Zn(2+)</name>
        <dbReference type="ChEBI" id="CHEBI:29105"/>
        <note>catalytic</note>
    </ligand>
</feature>
<dbReference type="PANTHER" id="PTHR11079">
    <property type="entry name" value="CYTOSINE DEAMINASE FAMILY MEMBER"/>
    <property type="match status" value="1"/>
</dbReference>
<dbReference type="Pfam" id="PF00383">
    <property type="entry name" value="dCMP_cyt_deam_1"/>
    <property type="match status" value="1"/>
</dbReference>
<evidence type="ECO:0000256" key="2">
    <source>
        <dbReference type="ARBA" id="ARBA00022723"/>
    </source>
</evidence>
<dbReference type="EMBL" id="CP009621">
    <property type="protein sequence ID" value="AKD02394.1"/>
    <property type="molecule type" value="Genomic_DNA"/>
</dbReference>
<feature type="binding site" evidence="6">
    <location>
        <position position="60"/>
    </location>
    <ligand>
        <name>Zn(2+)</name>
        <dbReference type="ChEBI" id="CHEBI:29105"/>
        <note>catalytic</note>
    </ligand>
</feature>
<evidence type="ECO:0000256" key="1">
    <source>
        <dbReference type="ARBA" id="ARBA00022694"/>
    </source>
</evidence>
<dbReference type="STRING" id="400092.PKOR_03715"/>
<keyword evidence="2 6" id="KW-0479">Metal-binding</keyword>
<organism evidence="8 9">
    <name type="scientific">Pontibacter korlensis</name>
    <dbReference type="NCBI Taxonomy" id="400092"/>
    <lineage>
        <taxon>Bacteria</taxon>
        <taxon>Pseudomonadati</taxon>
        <taxon>Bacteroidota</taxon>
        <taxon>Cytophagia</taxon>
        <taxon>Cytophagales</taxon>
        <taxon>Hymenobacteraceae</taxon>
        <taxon>Pontibacter</taxon>
    </lineage>
</organism>
<keyword evidence="3 6" id="KW-0378">Hydrolase</keyword>
<evidence type="ECO:0000259" key="7">
    <source>
        <dbReference type="PROSITE" id="PS51747"/>
    </source>
</evidence>